<dbReference type="GO" id="GO:0003887">
    <property type="term" value="F:DNA-directed DNA polymerase activity"/>
    <property type="evidence" value="ECO:0007669"/>
    <property type="project" value="UniProtKB-EC"/>
</dbReference>
<keyword evidence="1" id="KW-0808">Transferase</keyword>
<dbReference type="GO" id="GO:0032298">
    <property type="term" value="P:positive regulation of DNA-templated DNA replication initiation"/>
    <property type="evidence" value="ECO:0007669"/>
    <property type="project" value="TreeGrafter"/>
</dbReference>
<gene>
    <name evidence="1" type="ORF">NSMM_800036</name>
</gene>
<dbReference type="InterPro" id="IPR036768">
    <property type="entry name" value="PolIII_chi_sf"/>
</dbReference>
<keyword evidence="2" id="KW-1185">Reference proteome</keyword>
<dbReference type="Pfam" id="PF04364">
    <property type="entry name" value="DNA_pol3_chi"/>
    <property type="match status" value="1"/>
</dbReference>
<dbReference type="Proteomes" id="UP000198729">
    <property type="component" value="Unassembled WGS sequence"/>
</dbReference>
<sequence>MVTRVDFYTGATNKLLIACHLCEKASQQKLKTLVDVTDTAVANQLDKLLWTFSPTSFVPHCLASNKLAEVTPVVLCTELAQTLAIYYDVLLNLGTGVPPGGAFVKRIIEVVNETDLDKQLARKRYRYYQAQKYEIHHHRL</sequence>
<organism evidence="1 2">
    <name type="scientific">Nitrosomonas mobilis</name>
    <dbReference type="NCBI Taxonomy" id="51642"/>
    <lineage>
        <taxon>Bacteria</taxon>
        <taxon>Pseudomonadati</taxon>
        <taxon>Pseudomonadota</taxon>
        <taxon>Betaproteobacteria</taxon>
        <taxon>Nitrosomonadales</taxon>
        <taxon>Nitrosomonadaceae</taxon>
        <taxon>Nitrosomonas</taxon>
    </lineage>
</organism>
<dbReference type="AlphaFoldDB" id="A0A1G5SID0"/>
<evidence type="ECO:0000313" key="1">
    <source>
        <dbReference type="EMBL" id="SCZ86842.1"/>
    </source>
</evidence>
<proteinExistence type="predicted"/>
<dbReference type="InterPro" id="IPR007459">
    <property type="entry name" value="DNA_pol3_chi"/>
</dbReference>
<dbReference type="EMBL" id="FMWO01000092">
    <property type="protein sequence ID" value="SCZ86842.1"/>
    <property type="molecule type" value="Genomic_DNA"/>
</dbReference>
<protein>
    <submittedName>
        <fullName evidence="1">DNA polymerase III, chi subunit</fullName>
        <ecNumber evidence="1">2.7.7.7</ecNumber>
    </submittedName>
</protein>
<dbReference type="STRING" id="51642.NSMM_800036"/>
<dbReference type="GO" id="GO:0003677">
    <property type="term" value="F:DNA binding"/>
    <property type="evidence" value="ECO:0007669"/>
    <property type="project" value="InterPro"/>
</dbReference>
<dbReference type="GO" id="GO:0006260">
    <property type="term" value="P:DNA replication"/>
    <property type="evidence" value="ECO:0007669"/>
    <property type="project" value="InterPro"/>
</dbReference>
<dbReference type="Gene3D" id="3.40.50.10110">
    <property type="entry name" value="DNA polymerase III subunit chi"/>
    <property type="match status" value="1"/>
</dbReference>
<reference evidence="1 2" key="1">
    <citation type="submission" date="2016-10" db="EMBL/GenBank/DDBJ databases">
        <authorList>
            <person name="de Groot N.N."/>
        </authorList>
    </citation>
    <scope>NUCLEOTIDE SEQUENCE [LARGE SCALE GENOMIC DNA]</scope>
    <source>
        <strain evidence="1">1</strain>
    </source>
</reference>
<dbReference type="RefSeq" id="WP_245654810.1">
    <property type="nucleotide sequence ID" value="NZ_FMWO01000092.1"/>
</dbReference>
<keyword evidence="1" id="KW-0548">Nucleotidyltransferase</keyword>
<name>A0A1G5SID0_9PROT</name>
<evidence type="ECO:0000313" key="2">
    <source>
        <dbReference type="Proteomes" id="UP000198729"/>
    </source>
</evidence>
<dbReference type="PANTHER" id="PTHR38767:SF1">
    <property type="entry name" value="DNA POLYMERASE III SUBUNIT CHI"/>
    <property type="match status" value="1"/>
</dbReference>
<dbReference type="EC" id="2.7.7.7" evidence="1"/>
<dbReference type="SUPFAM" id="SSF102400">
    <property type="entry name" value="DNA polymerase III chi subunit"/>
    <property type="match status" value="1"/>
</dbReference>
<accession>A0A1G5SID0</accession>
<dbReference type="PANTHER" id="PTHR38767">
    <property type="entry name" value="DNA POLYMERASE III SUBUNIT CHI"/>
    <property type="match status" value="1"/>
</dbReference>